<name>A0A5H2Y014_PRUDU</name>
<dbReference type="PANTHER" id="PTHR31182:SF23">
    <property type="entry name" value="SPLICING FACTOR 3A SUBUNIT"/>
    <property type="match status" value="1"/>
</dbReference>
<evidence type="ECO:0008006" key="3">
    <source>
        <dbReference type="Google" id="ProtNLM"/>
    </source>
</evidence>
<dbReference type="EMBL" id="AP021101">
    <property type="protein sequence ID" value="BBN69121.1"/>
    <property type="molecule type" value="Genomic_DNA"/>
</dbReference>
<evidence type="ECO:0000256" key="1">
    <source>
        <dbReference type="SAM" id="MobiDB-lite"/>
    </source>
</evidence>
<protein>
    <recommendedName>
        <fullName evidence="3">C2 NT-type domain-containing protein</fullName>
    </recommendedName>
</protein>
<accession>A0A5H2Y014</accession>
<feature type="region of interest" description="Disordered" evidence="1">
    <location>
        <begin position="202"/>
        <end position="244"/>
    </location>
</feature>
<feature type="compositionally biased region" description="Basic and acidic residues" evidence="1">
    <location>
        <begin position="235"/>
        <end position="244"/>
    </location>
</feature>
<proteinExistence type="predicted"/>
<sequence>MWKAMVVKMMRWPPWPPISTKKFEVVIVVGRLEGLDKTQFEGERRALVEVKWKGQKGKALGSLRRSVKRNFTKEGEIRDEGGGIARGAENKGLRNRVGVYGTASLNLAQYASVSEIKELGLNIPLNVLVVASESKASLSISLRILEMKATQELSETVPGSMPSDEAISTEKDELSPLKAGLRKVKILRDYVSFGKSKKACVEQDSSDSRSSARSEDAASNYPYDTDSLDDDGREESEWSKEDSSVRQSISYETLAYANFAGGLFYSNTNSNGQDDFWVHYSNRKLDIGGLHVDNSSAPVCRPNSWQSSKGRILQWKKRKLSFRSPKAKGESLLKKHYGEEGGDDIDFDRRQLSSSDESSFESHHTESSISEFGDENFSVGIWEHKEVISRDRHMKLQTQRSERAAGESACTALVAVITDWLKSNRNEMPVKCEFDSLIRDGSSEWRTLCDNEAYIERFPDKHFDLETILQAKIRPLSVVPEKSFIGFFHPEELGNRDCDFLQGAMSFDSIWDEISRSASECACNSELLVYIVSWNDHFFILKVEQDAFYIIDTLGERLYEGCNQAYILKFDKDTTIQRLPSEAKASNEKSGNQKDLENSDVEEEVVCKGKEACKEYIKSFLVAIPIRELLADLKKGLMASTPLHHRLQIEFHCTKLLQSMDEYSAKETAAAAPAMANESSSINNSSCTRTLVLSNKRFSNIAYTDEGAYKVRGLQHKGSRALNPASEVLGSILFFPLNACRTSDCAFSITLGSLSSSDIAHSIVFAEDSLPADNAGFTPLMKQRNVREGYKSEMLKPPTRGMISELMS</sequence>
<gene>
    <name evidence="2" type="ORF">Prudu_764S000300</name>
</gene>
<feature type="region of interest" description="Disordered" evidence="1">
    <location>
        <begin position="153"/>
        <end position="172"/>
    </location>
</feature>
<feature type="compositionally biased region" description="Basic and acidic residues" evidence="1">
    <location>
        <begin position="206"/>
        <end position="216"/>
    </location>
</feature>
<organism evidence="2">
    <name type="scientific">Prunus dulcis</name>
    <name type="common">Almond</name>
    <name type="synonym">Amygdalus dulcis</name>
    <dbReference type="NCBI Taxonomy" id="3755"/>
    <lineage>
        <taxon>Eukaryota</taxon>
        <taxon>Viridiplantae</taxon>
        <taxon>Streptophyta</taxon>
        <taxon>Embryophyta</taxon>
        <taxon>Tracheophyta</taxon>
        <taxon>Spermatophyta</taxon>
        <taxon>Magnoliopsida</taxon>
        <taxon>eudicotyledons</taxon>
        <taxon>Gunneridae</taxon>
        <taxon>Pentapetalae</taxon>
        <taxon>rosids</taxon>
        <taxon>fabids</taxon>
        <taxon>Rosales</taxon>
        <taxon>Rosaceae</taxon>
        <taxon>Amygdaloideae</taxon>
        <taxon>Amygdaleae</taxon>
        <taxon>Prunus</taxon>
    </lineage>
</organism>
<evidence type="ECO:0000313" key="2">
    <source>
        <dbReference type="EMBL" id="BBN69121.1"/>
    </source>
</evidence>
<dbReference type="AlphaFoldDB" id="A0A5H2Y014"/>
<reference evidence="2" key="1">
    <citation type="journal article" date="2019" name="Science">
        <title>Mutation of a bHLH transcription factor allowed almond domestication.</title>
        <authorList>
            <person name="Sanchez-Perez R."/>
            <person name="Pavan S."/>
            <person name="Mazzeo R."/>
            <person name="Moldovan C."/>
            <person name="Aiese Cigliano R."/>
            <person name="Del Cueto J."/>
            <person name="Ricciardi F."/>
            <person name="Lotti C."/>
            <person name="Ricciardi L."/>
            <person name="Dicenta F."/>
            <person name="Lopez-Marques R.L."/>
            <person name="Lindberg Moller B."/>
        </authorList>
    </citation>
    <scope>NUCLEOTIDE SEQUENCE</scope>
</reference>
<dbReference type="PANTHER" id="PTHR31182">
    <property type="entry name" value="C2 NT-TYPE DOMAIN-CONTAINING PROTEIN"/>
    <property type="match status" value="1"/>
</dbReference>